<reference evidence="1" key="1">
    <citation type="journal article" date="2020" name="Stud. Mycol.">
        <title>101 Dothideomycetes genomes: a test case for predicting lifestyles and emergence of pathogens.</title>
        <authorList>
            <person name="Haridas S."/>
            <person name="Albert R."/>
            <person name="Binder M."/>
            <person name="Bloem J."/>
            <person name="Labutti K."/>
            <person name="Salamov A."/>
            <person name="Andreopoulos B."/>
            <person name="Baker S."/>
            <person name="Barry K."/>
            <person name="Bills G."/>
            <person name="Bluhm B."/>
            <person name="Cannon C."/>
            <person name="Castanera R."/>
            <person name="Culley D."/>
            <person name="Daum C."/>
            <person name="Ezra D."/>
            <person name="Gonzalez J."/>
            <person name="Henrissat B."/>
            <person name="Kuo A."/>
            <person name="Liang C."/>
            <person name="Lipzen A."/>
            <person name="Lutzoni F."/>
            <person name="Magnuson J."/>
            <person name="Mondo S."/>
            <person name="Nolan M."/>
            <person name="Ohm R."/>
            <person name="Pangilinan J."/>
            <person name="Park H.-J."/>
            <person name="Ramirez L."/>
            <person name="Alfaro M."/>
            <person name="Sun H."/>
            <person name="Tritt A."/>
            <person name="Yoshinaga Y."/>
            <person name="Zwiers L.-H."/>
            <person name="Turgeon B."/>
            <person name="Goodwin S."/>
            <person name="Spatafora J."/>
            <person name="Crous P."/>
            <person name="Grigoriev I."/>
        </authorList>
    </citation>
    <scope>NUCLEOTIDE SEQUENCE</scope>
    <source>
        <strain evidence="1">CBS 107.79</strain>
    </source>
</reference>
<dbReference type="EMBL" id="ML976681">
    <property type="protein sequence ID" value="KAF1973298.1"/>
    <property type="molecule type" value="Genomic_DNA"/>
</dbReference>
<dbReference type="Proteomes" id="UP000800036">
    <property type="component" value="Unassembled WGS sequence"/>
</dbReference>
<evidence type="ECO:0000313" key="1">
    <source>
        <dbReference type="EMBL" id="KAF1973298.1"/>
    </source>
</evidence>
<dbReference type="OrthoDB" id="2951834at2759"/>
<name>A0A6A5V8Y2_9PLEO</name>
<sequence>MELEFYMFRSDKAAISYPAFLVPASALKTVVSVQGHPSFYIWTMQSLFSVKLLNTLSFAREEATRLLLDPYIQARAFMPPSFVAITTEGVQPETTDLLKQRLKGDYAVGGLLQKLRSLQYSATPGEETNWTQAAGRFRMRRKFAELLWENHRECLRVPSTSFDGIHA</sequence>
<proteinExistence type="predicted"/>
<organism evidence="1 2">
    <name type="scientific">Bimuria novae-zelandiae CBS 107.79</name>
    <dbReference type="NCBI Taxonomy" id="1447943"/>
    <lineage>
        <taxon>Eukaryota</taxon>
        <taxon>Fungi</taxon>
        <taxon>Dikarya</taxon>
        <taxon>Ascomycota</taxon>
        <taxon>Pezizomycotina</taxon>
        <taxon>Dothideomycetes</taxon>
        <taxon>Pleosporomycetidae</taxon>
        <taxon>Pleosporales</taxon>
        <taxon>Massarineae</taxon>
        <taxon>Didymosphaeriaceae</taxon>
        <taxon>Bimuria</taxon>
    </lineage>
</organism>
<keyword evidence="2" id="KW-1185">Reference proteome</keyword>
<protein>
    <submittedName>
        <fullName evidence="1">Uncharacterized protein</fullName>
    </submittedName>
</protein>
<dbReference type="AlphaFoldDB" id="A0A6A5V8Y2"/>
<gene>
    <name evidence="1" type="ORF">BU23DRAFT_554285</name>
</gene>
<accession>A0A6A5V8Y2</accession>
<evidence type="ECO:0000313" key="2">
    <source>
        <dbReference type="Proteomes" id="UP000800036"/>
    </source>
</evidence>